<comment type="caution">
    <text evidence="1">The sequence shown here is derived from an EMBL/GenBank/DDBJ whole genome shotgun (WGS) entry which is preliminary data.</text>
</comment>
<dbReference type="EMBL" id="JAVRBK010000009">
    <property type="protein sequence ID" value="KAK5639420.1"/>
    <property type="molecule type" value="Genomic_DNA"/>
</dbReference>
<accession>A0AAN7UXU0</accession>
<organism evidence="1 2">
    <name type="scientific">Pyrocoelia pectoralis</name>
    <dbReference type="NCBI Taxonomy" id="417401"/>
    <lineage>
        <taxon>Eukaryota</taxon>
        <taxon>Metazoa</taxon>
        <taxon>Ecdysozoa</taxon>
        <taxon>Arthropoda</taxon>
        <taxon>Hexapoda</taxon>
        <taxon>Insecta</taxon>
        <taxon>Pterygota</taxon>
        <taxon>Neoptera</taxon>
        <taxon>Endopterygota</taxon>
        <taxon>Coleoptera</taxon>
        <taxon>Polyphaga</taxon>
        <taxon>Elateriformia</taxon>
        <taxon>Elateroidea</taxon>
        <taxon>Lampyridae</taxon>
        <taxon>Lampyrinae</taxon>
        <taxon>Pyrocoelia</taxon>
    </lineage>
</organism>
<protein>
    <submittedName>
        <fullName evidence="1">Uncharacterized protein</fullName>
    </submittedName>
</protein>
<evidence type="ECO:0000313" key="1">
    <source>
        <dbReference type="EMBL" id="KAK5639420.1"/>
    </source>
</evidence>
<dbReference type="Proteomes" id="UP001329430">
    <property type="component" value="Chromosome 9"/>
</dbReference>
<keyword evidence="2" id="KW-1185">Reference proteome</keyword>
<dbReference type="AlphaFoldDB" id="A0AAN7UXU0"/>
<evidence type="ECO:0000313" key="2">
    <source>
        <dbReference type="Proteomes" id="UP001329430"/>
    </source>
</evidence>
<gene>
    <name evidence="1" type="ORF">RI129_011912</name>
</gene>
<sequence>MLAYGVINWGNSSDSVRVFISQKRVIRLICNLDYRQSCRKYFIKYKILTFPCLYIYKLLIYIHKNKNHLKILSDQHNYNTRNRDAIILAQHRYSSYQKSPEYAGSKLYNGLPNSVRNLNLNKFKYKKEVHIAATGNLPHRKFVTERAANHNNAIILFLKCQTRTKRGTGVRSTVNGSNVAPRDWQKFLQNAENKQKLIQLLTNHLRNMKVEDKTLIVTSDESAFCTSNEPIQSLYPCTHEEADTRINIGRKQGRHRLYVQKITRGT</sequence>
<name>A0AAN7UXU0_9COLE</name>
<proteinExistence type="predicted"/>
<reference evidence="1 2" key="1">
    <citation type="journal article" date="2024" name="Insects">
        <title>An Improved Chromosome-Level Genome Assembly of the Firefly Pyrocoelia pectoralis.</title>
        <authorList>
            <person name="Fu X."/>
            <person name="Meyer-Rochow V.B."/>
            <person name="Ballantyne L."/>
            <person name="Zhu X."/>
        </authorList>
    </citation>
    <scope>NUCLEOTIDE SEQUENCE [LARGE SCALE GENOMIC DNA]</scope>
    <source>
        <strain evidence="1">XCY_ONT2</strain>
    </source>
</reference>